<dbReference type="SUPFAM" id="SSF52518">
    <property type="entry name" value="Thiamin diphosphate-binding fold (THDP-binding)"/>
    <property type="match status" value="1"/>
</dbReference>
<name>A0A843VC52_COLES</name>
<feature type="domain" description="Thiamine pyrophosphate enzyme N-terminal TPP-binding" evidence="1">
    <location>
        <begin position="451"/>
        <end position="562"/>
    </location>
</feature>
<evidence type="ECO:0000313" key="3">
    <source>
        <dbReference type="Proteomes" id="UP000652761"/>
    </source>
</evidence>
<feature type="non-terminal residue" evidence="2">
    <location>
        <position position="1"/>
    </location>
</feature>
<evidence type="ECO:0000259" key="1">
    <source>
        <dbReference type="Pfam" id="PF02776"/>
    </source>
</evidence>
<proteinExistence type="predicted"/>
<dbReference type="PANTHER" id="PTHR42916">
    <property type="entry name" value="2-SUCCINYL-5-ENOLPYRUVYL-6-HYDROXY-3-CYCLOHEXENE-1-CARBOXYLATE SYNTHASE"/>
    <property type="match status" value="1"/>
</dbReference>
<sequence>TSFGNWDRVALPTPYPVSPSSTCSNNTDLLISHRLPFPTPAPFPPPRPSPSAMIISELFPNSTASPLRLPADSRSTKRLLCAGSGRQRHSTHRLTGDRKLHFLSLCTFRTTSCVGAVRSSWNSELEAPLADAAIPSGRLGCVVDDGFRARGDSELPAELCVTHTLPPALTLVEAVGKLREEVAKLKANPLHAGSGVLRLQVAVPPSIKPLNWLFSQCRSLDTFPQFYFSRSPTYESGLVSFPDGMVGISGTGAAVYVQGSSCHTVVAKNLIRYLSVDSPLIGAYGFIGIDYNNKTCLVKHDSSSFYIFIPQIEVNEFEGCSILASTLVWDDSLSYTFDKAINAIEVKLCQIVCHVPVVSKLCHENWFHYVHGLSSLLEMKDAEMVHLNVKFLERMGANAGSIELEQFRTVCQAYFRPSVMVAFTSNMLASACGIGSSVHNCANMNAVWALLIVEECVRLGLTYFCIAPGSRSSPLAIAASAHPLTNCISCFDERSLSYHAVGYARGSQMPAVIITSSGTAVSNLLPAVVEASQDFVPTLLLTADRPPELQDAGANQAINQVAVCYVNEIWCSIVRGKLHTYPYNLSHSNL</sequence>
<keyword evidence="3" id="KW-1185">Reference proteome</keyword>
<evidence type="ECO:0000313" key="2">
    <source>
        <dbReference type="EMBL" id="MQL91064.1"/>
    </source>
</evidence>
<dbReference type="Proteomes" id="UP000652761">
    <property type="component" value="Unassembled WGS sequence"/>
</dbReference>
<gene>
    <name evidence="2" type="ORF">Taro_023669</name>
</gene>
<dbReference type="CDD" id="cd07037">
    <property type="entry name" value="TPP_PYR_MenD"/>
    <property type="match status" value="1"/>
</dbReference>
<organism evidence="2 3">
    <name type="scientific">Colocasia esculenta</name>
    <name type="common">Wild taro</name>
    <name type="synonym">Arum esculentum</name>
    <dbReference type="NCBI Taxonomy" id="4460"/>
    <lineage>
        <taxon>Eukaryota</taxon>
        <taxon>Viridiplantae</taxon>
        <taxon>Streptophyta</taxon>
        <taxon>Embryophyta</taxon>
        <taxon>Tracheophyta</taxon>
        <taxon>Spermatophyta</taxon>
        <taxon>Magnoliopsida</taxon>
        <taxon>Liliopsida</taxon>
        <taxon>Araceae</taxon>
        <taxon>Aroideae</taxon>
        <taxon>Colocasieae</taxon>
        <taxon>Colocasia</taxon>
    </lineage>
</organism>
<comment type="caution">
    <text evidence="2">The sequence shown here is derived from an EMBL/GenBank/DDBJ whole genome shotgun (WGS) entry which is preliminary data.</text>
</comment>
<dbReference type="Gene3D" id="3.40.50.970">
    <property type="match status" value="1"/>
</dbReference>
<reference evidence="2" key="1">
    <citation type="submission" date="2017-07" db="EMBL/GenBank/DDBJ databases">
        <title>Taro Niue Genome Assembly and Annotation.</title>
        <authorList>
            <person name="Atibalentja N."/>
            <person name="Keating K."/>
            <person name="Fields C.J."/>
        </authorList>
    </citation>
    <scope>NUCLEOTIDE SEQUENCE</scope>
    <source>
        <strain evidence="2">Niue_2</strain>
        <tissue evidence="2">Leaf</tissue>
    </source>
</reference>
<accession>A0A843VC52</accession>
<protein>
    <recommendedName>
        <fullName evidence="1">Thiamine pyrophosphate enzyme N-terminal TPP-binding domain-containing protein</fullName>
    </recommendedName>
</protein>
<dbReference type="EMBL" id="NMUH01001300">
    <property type="protein sequence ID" value="MQL91064.1"/>
    <property type="molecule type" value="Genomic_DNA"/>
</dbReference>
<dbReference type="PANTHER" id="PTHR42916:SF1">
    <property type="entry name" value="PROTEIN PHYLLO, CHLOROPLASTIC"/>
    <property type="match status" value="1"/>
</dbReference>
<dbReference type="GO" id="GO:0030976">
    <property type="term" value="F:thiamine pyrophosphate binding"/>
    <property type="evidence" value="ECO:0007669"/>
    <property type="project" value="InterPro"/>
</dbReference>
<dbReference type="AlphaFoldDB" id="A0A843VC52"/>
<dbReference type="Pfam" id="PF02776">
    <property type="entry name" value="TPP_enzyme_N"/>
    <property type="match status" value="1"/>
</dbReference>
<dbReference type="InterPro" id="IPR029061">
    <property type="entry name" value="THDP-binding"/>
</dbReference>
<dbReference type="InterPro" id="IPR012001">
    <property type="entry name" value="Thiamin_PyroP_enz_TPP-bd_dom"/>
</dbReference>
<dbReference type="OrthoDB" id="8119704at2759"/>